<sequence>MPGDGAGRTDATPRRLACSECGATADDRWRCECGAPLNFAEPPIPERPAPDLGEGGWPGARDGLWAFAGFLAVGDDPADRVTLGEGTTPLVDGDGWGAEFKLEYVFPTGSFKDRGATATLTRARELGVERVVEDSSGNAGAAIATYAARAGVDAAVYVPADAKESKLRAIRRAGAEPIRVEGSRTDVTDACVAALGEGGGESDTAGGREGRGPDGPAWYASHAWNPAFFEGTATVAYEIAAQRGWEAPDAVVTPLGHGTLFLGAYRGFRRLERAGWIDAVPRLFGAQAAGIAPIVRELHGPAAADPDGRVNAAADGIQIEEPVRSAELLDAIAETDGDALAVTESSAERELDRLHRAGFYTEPTCAVAPAALQELRERGDLAADDDVVVALTGSGLKG</sequence>
<dbReference type="AlphaFoldDB" id="A0ABD5YG11"/>
<name>A0ABD5YG11_9EURY</name>
<dbReference type="InterPro" id="IPR050147">
    <property type="entry name" value="Ser/Thr_Dehydratase"/>
</dbReference>
<gene>
    <name evidence="5" type="ORF">ACFQMK_07220</name>
</gene>
<dbReference type="Proteomes" id="UP001596390">
    <property type="component" value="Unassembled WGS sequence"/>
</dbReference>
<evidence type="ECO:0000256" key="1">
    <source>
        <dbReference type="ARBA" id="ARBA00001933"/>
    </source>
</evidence>
<keyword evidence="3" id="KW-0456">Lyase</keyword>
<evidence type="ECO:0000256" key="3">
    <source>
        <dbReference type="ARBA" id="ARBA00023239"/>
    </source>
</evidence>
<dbReference type="InterPro" id="IPR001926">
    <property type="entry name" value="TrpB-like_PALP"/>
</dbReference>
<dbReference type="PANTHER" id="PTHR48078:SF6">
    <property type="entry name" value="L-THREONINE DEHYDRATASE CATABOLIC TDCB"/>
    <property type="match status" value="1"/>
</dbReference>
<feature type="domain" description="Tryptophan synthase beta chain-like PALP" evidence="4">
    <location>
        <begin position="81"/>
        <end position="393"/>
    </location>
</feature>
<keyword evidence="6" id="KW-1185">Reference proteome</keyword>
<accession>A0ABD5YG11</accession>
<dbReference type="RefSeq" id="WP_267663655.1">
    <property type="nucleotide sequence ID" value="NZ_JAODIX010000030.1"/>
</dbReference>
<dbReference type="EMBL" id="JBHSZZ010000030">
    <property type="protein sequence ID" value="MFC7186677.1"/>
    <property type="molecule type" value="Genomic_DNA"/>
</dbReference>
<proteinExistence type="predicted"/>
<dbReference type="InterPro" id="IPR036052">
    <property type="entry name" value="TrpB-like_PALP_sf"/>
</dbReference>
<dbReference type="Gene3D" id="3.40.50.1100">
    <property type="match status" value="2"/>
</dbReference>
<protein>
    <submittedName>
        <fullName evidence="5">Pyridoxal-phosphate dependent enzyme</fullName>
    </submittedName>
</protein>
<reference evidence="5 6" key="1">
    <citation type="journal article" date="2019" name="Int. J. Syst. Evol. Microbiol.">
        <title>The Global Catalogue of Microorganisms (GCM) 10K type strain sequencing project: providing services to taxonomists for standard genome sequencing and annotation.</title>
        <authorList>
            <consortium name="The Broad Institute Genomics Platform"/>
            <consortium name="The Broad Institute Genome Sequencing Center for Infectious Disease"/>
            <person name="Wu L."/>
            <person name="Ma J."/>
        </authorList>
    </citation>
    <scope>NUCLEOTIDE SEQUENCE [LARGE SCALE GENOMIC DNA]</scope>
    <source>
        <strain evidence="5 6">Q85</strain>
    </source>
</reference>
<evidence type="ECO:0000313" key="6">
    <source>
        <dbReference type="Proteomes" id="UP001596390"/>
    </source>
</evidence>
<evidence type="ECO:0000259" key="4">
    <source>
        <dbReference type="Pfam" id="PF00291"/>
    </source>
</evidence>
<organism evidence="5 6">
    <name type="scientific">Halorubrum yunnanense</name>
    <dbReference type="NCBI Taxonomy" id="1526162"/>
    <lineage>
        <taxon>Archaea</taxon>
        <taxon>Methanobacteriati</taxon>
        <taxon>Methanobacteriota</taxon>
        <taxon>Stenosarchaea group</taxon>
        <taxon>Halobacteria</taxon>
        <taxon>Halobacteriales</taxon>
        <taxon>Haloferacaceae</taxon>
        <taxon>Halorubrum</taxon>
    </lineage>
</organism>
<dbReference type="Pfam" id="PF00291">
    <property type="entry name" value="PALP"/>
    <property type="match status" value="1"/>
</dbReference>
<dbReference type="GO" id="GO:0016829">
    <property type="term" value="F:lyase activity"/>
    <property type="evidence" value="ECO:0007669"/>
    <property type="project" value="UniProtKB-KW"/>
</dbReference>
<evidence type="ECO:0000313" key="5">
    <source>
        <dbReference type="EMBL" id="MFC7186677.1"/>
    </source>
</evidence>
<comment type="caution">
    <text evidence="5">The sequence shown here is derived from an EMBL/GenBank/DDBJ whole genome shotgun (WGS) entry which is preliminary data.</text>
</comment>
<dbReference type="SUPFAM" id="SSF53686">
    <property type="entry name" value="Tryptophan synthase beta subunit-like PLP-dependent enzymes"/>
    <property type="match status" value="1"/>
</dbReference>
<comment type="cofactor">
    <cofactor evidence="1">
        <name>pyridoxal 5'-phosphate</name>
        <dbReference type="ChEBI" id="CHEBI:597326"/>
    </cofactor>
</comment>
<evidence type="ECO:0000256" key="2">
    <source>
        <dbReference type="ARBA" id="ARBA00022898"/>
    </source>
</evidence>
<keyword evidence="2" id="KW-0663">Pyridoxal phosphate</keyword>
<dbReference type="PANTHER" id="PTHR48078">
    <property type="entry name" value="THREONINE DEHYDRATASE, MITOCHONDRIAL-RELATED"/>
    <property type="match status" value="1"/>
</dbReference>